<dbReference type="PROSITE" id="PS50164">
    <property type="entry name" value="GIY_YIG"/>
    <property type="match status" value="1"/>
</dbReference>
<dbReference type="Pfam" id="PF01541">
    <property type="entry name" value="GIY-YIG"/>
    <property type="match status" value="1"/>
</dbReference>
<dbReference type="InterPro" id="IPR000305">
    <property type="entry name" value="GIY-YIG_endonuc"/>
</dbReference>
<reference evidence="2" key="1">
    <citation type="journal article" date="2014" name="Front. Microbiol.">
        <title>High frequency of phylogenetically diverse reductive dehalogenase-homologous genes in deep subseafloor sedimentary metagenomes.</title>
        <authorList>
            <person name="Kawai M."/>
            <person name="Futagami T."/>
            <person name="Toyoda A."/>
            <person name="Takaki Y."/>
            <person name="Nishi S."/>
            <person name="Hori S."/>
            <person name="Arai W."/>
            <person name="Tsubouchi T."/>
            <person name="Morono Y."/>
            <person name="Uchiyama I."/>
            <person name="Ito T."/>
            <person name="Fujiyama A."/>
            <person name="Inagaki F."/>
            <person name="Takami H."/>
        </authorList>
    </citation>
    <scope>NUCLEOTIDE SEQUENCE</scope>
    <source>
        <strain evidence="2">Expedition CK06-06</strain>
    </source>
</reference>
<dbReference type="InterPro" id="IPR035901">
    <property type="entry name" value="GIY-YIG_endonuc_sf"/>
</dbReference>
<evidence type="ECO:0000259" key="1">
    <source>
        <dbReference type="PROSITE" id="PS50164"/>
    </source>
</evidence>
<feature type="domain" description="GIY-YIG" evidence="1">
    <location>
        <begin position="42"/>
        <end position="135"/>
    </location>
</feature>
<dbReference type="Gene3D" id="3.40.1440.10">
    <property type="entry name" value="GIY-YIG endonuclease"/>
    <property type="match status" value="1"/>
</dbReference>
<name>X1AV90_9ZZZZ</name>
<dbReference type="AlphaFoldDB" id="X1AV90"/>
<comment type="caution">
    <text evidence="2">The sequence shown here is derived from an EMBL/GenBank/DDBJ whole genome shotgun (WGS) entry which is preliminary data.</text>
</comment>
<accession>X1AV90</accession>
<organism evidence="2">
    <name type="scientific">marine sediment metagenome</name>
    <dbReference type="NCBI Taxonomy" id="412755"/>
    <lineage>
        <taxon>unclassified sequences</taxon>
        <taxon>metagenomes</taxon>
        <taxon>ecological metagenomes</taxon>
    </lineage>
</organism>
<evidence type="ECO:0000313" key="2">
    <source>
        <dbReference type="EMBL" id="GAG86909.1"/>
    </source>
</evidence>
<sequence length="135" mass="16415">MSKEITWQNRIESFKEQLGRLLIGKKFRWKDVDHSFWKNVPEKPGVYVIIEKYRYIYVGRSKNLRNRLKMHSRANISGDTFHNKLYKIRHISSKEDRKKFVEDKCSFKFLEVREYEDLNNFEHFTIAALNPELND</sequence>
<protein>
    <recommendedName>
        <fullName evidence="1">GIY-YIG domain-containing protein</fullName>
    </recommendedName>
</protein>
<dbReference type="EMBL" id="BART01015625">
    <property type="protein sequence ID" value="GAG86909.1"/>
    <property type="molecule type" value="Genomic_DNA"/>
</dbReference>
<proteinExistence type="predicted"/>
<gene>
    <name evidence="2" type="ORF">S01H4_30296</name>
</gene>
<dbReference type="SUPFAM" id="SSF82771">
    <property type="entry name" value="GIY-YIG endonuclease"/>
    <property type="match status" value="1"/>
</dbReference>